<keyword evidence="2" id="KW-0808">Transferase</keyword>
<dbReference type="CDD" id="cd04179">
    <property type="entry name" value="DPM_DPG-synthase_like"/>
    <property type="match status" value="1"/>
</dbReference>
<evidence type="ECO:0000259" key="1">
    <source>
        <dbReference type="Pfam" id="PF00535"/>
    </source>
</evidence>
<protein>
    <submittedName>
        <fullName evidence="2">Glycosyltransferase family 2 protein</fullName>
    </submittedName>
</protein>
<proteinExistence type="predicted"/>
<dbReference type="EMBL" id="DTDR01000081">
    <property type="protein sequence ID" value="HGK63543.1"/>
    <property type="molecule type" value="Genomic_DNA"/>
</dbReference>
<reference evidence="2" key="1">
    <citation type="journal article" date="2020" name="mSystems">
        <title>Genome- and Community-Level Interaction Insights into Carbon Utilization and Element Cycling Functions of Hydrothermarchaeota in Hydrothermal Sediment.</title>
        <authorList>
            <person name="Zhou Z."/>
            <person name="Liu Y."/>
            <person name="Xu W."/>
            <person name="Pan J."/>
            <person name="Luo Z.H."/>
            <person name="Li M."/>
        </authorList>
    </citation>
    <scope>NUCLEOTIDE SEQUENCE [LARGE SCALE GENOMIC DNA]</scope>
    <source>
        <strain evidence="2">SpSt-697</strain>
    </source>
</reference>
<dbReference type="PANTHER" id="PTHR48090">
    <property type="entry name" value="UNDECAPRENYL-PHOSPHATE 4-DEOXY-4-FORMAMIDO-L-ARABINOSE TRANSFERASE-RELATED"/>
    <property type="match status" value="1"/>
</dbReference>
<gene>
    <name evidence="2" type="ORF">ENU74_02990</name>
</gene>
<name>A0A7V4E487_UNCW3</name>
<evidence type="ECO:0000313" key="2">
    <source>
        <dbReference type="EMBL" id="HGK63543.1"/>
    </source>
</evidence>
<dbReference type="Gene3D" id="3.90.550.10">
    <property type="entry name" value="Spore Coat Polysaccharide Biosynthesis Protein SpsA, Chain A"/>
    <property type="match status" value="1"/>
</dbReference>
<sequence length="220" mass="25234">MKISVIIPVYNEEKTIKKVIEEVKRVPIEKEVIVVDDGSTDNTKEILQTIDGIKKVFLEKNQGKGLAIQAGLKLATGDIIVIQDADLEYNPFDYLKLIKPFYKYGKNIAVYGSRFKGESRFLFLSKLANIILNFFTNLLFSSKISDMETCYKIIPRKIMLALNLKSKRFEIEPEITAKLLKKKIKIIEVPISYNARKEGKKIKAKDGFLALFTLLYYRIA</sequence>
<organism evidence="2">
    <name type="scientific">candidate division WOR-3 bacterium</name>
    <dbReference type="NCBI Taxonomy" id="2052148"/>
    <lineage>
        <taxon>Bacteria</taxon>
        <taxon>Bacteria division WOR-3</taxon>
    </lineage>
</organism>
<dbReference type="GO" id="GO:0016740">
    <property type="term" value="F:transferase activity"/>
    <property type="evidence" value="ECO:0007669"/>
    <property type="project" value="UniProtKB-KW"/>
</dbReference>
<dbReference type="SUPFAM" id="SSF53448">
    <property type="entry name" value="Nucleotide-diphospho-sugar transferases"/>
    <property type="match status" value="1"/>
</dbReference>
<comment type="caution">
    <text evidence="2">The sequence shown here is derived from an EMBL/GenBank/DDBJ whole genome shotgun (WGS) entry which is preliminary data.</text>
</comment>
<dbReference type="AlphaFoldDB" id="A0A7V4E487"/>
<dbReference type="InterPro" id="IPR001173">
    <property type="entry name" value="Glyco_trans_2-like"/>
</dbReference>
<dbReference type="PANTHER" id="PTHR48090:SF7">
    <property type="entry name" value="RFBJ PROTEIN"/>
    <property type="match status" value="1"/>
</dbReference>
<dbReference type="InterPro" id="IPR029044">
    <property type="entry name" value="Nucleotide-diphossugar_trans"/>
</dbReference>
<feature type="domain" description="Glycosyltransferase 2-like" evidence="1">
    <location>
        <begin position="4"/>
        <end position="158"/>
    </location>
</feature>
<dbReference type="Pfam" id="PF00535">
    <property type="entry name" value="Glycos_transf_2"/>
    <property type="match status" value="1"/>
</dbReference>
<dbReference type="InterPro" id="IPR050256">
    <property type="entry name" value="Glycosyltransferase_2"/>
</dbReference>
<accession>A0A7V4E487</accession>